<feature type="domain" description="Porin" evidence="12">
    <location>
        <begin position="20"/>
        <end position="339"/>
    </location>
</feature>
<comment type="subcellular location">
    <subcellularLocation>
        <location evidence="1">Cell outer membrane</location>
        <topology evidence="1">Multi-pass membrane protein</topology>
    </subcellularLocation>
</comment>
<dbReference type="CDD" id="cd00342">
    <property type="entry name" value="gram_neg_porins"/>
    <property type="match status" value="1"/>
</dbReference>
<feature type="signal peptide" evidence="11">
    <location>
        <begin position="1"/>
        <end position="30"/>
    </location>
</feature>
<evidence type="ECO:0000256" key="5">
    <source>
        <dbReference type="ARBA" id="ARBA00022692"/>
    </source>
</evidence>
<evidence type="ECO:0000256" key="8">
    <source>
        <dbReference type="ARBA" id="ARBA00023114"/>
    </source>
</evidence>
<keyword evidence="8" id="KW-0626">Porin</keyword>
<dbReference type="InterPro" id="IPR002299">
    <property type="entry name" value="Porin_Neis"/>
</dbReference>
<evidence type="ECO:0000256" key="6">
    <source>
        <dbReference type="ARBA" id="ARBA00022729"/>
    </source>
</evidence>
<evidence type="ECO:0000256" key="10">
    <source>
        <dbReference type="ARBA" id="ARBA00023237"/>
    </source>
</evidence>
<evidence type="ECO:0000259" key="12">
    <source>
        <dbReference type="Pfam" id="PF13609"/>
    </source>
</evidence>
<dbReference type="Gene3D" id="2.40.160.10">
    <property type="entry name" value="Porin"/>
    <property type="match status" value="1"/>
</dbReference>
<dbReference type="PRINTS" id="PR00184">
    <property type="entry name" value="NEISSPPORIN"/>
</dbReference>
<dbReference type="Proteomes" id="UP001528673">
    <property type="component" value="Unassembled WGS sequence"/>
</dbReference>
<keyword evidence="5" id="KW-0812">Transmembrane</keyword>
<dbReference type="Pfam" id="PF13609">
    <property type="entry name" value="Porin_4"/>
    <property type="match status" value="1"/>
</dbReference>
<keyword evidence="6 11" id="KW-0732">Signal</keyword>
<dbReference type="InterPro" id="IPR033900">
    <property type="entry name" value="Gram_neg_porin_domain"/>
</dbReference>
<keyword evidence="14" id="KW-1185">Reference proteome</keyword>
<dbReference type="InterPro" id="IPR050298">
    <property type="entry name" value="Gram-neg_bact_OMP"/>
</dbReference>
<dbReference type="InterPro" id="IPR023614">
    <property type="entry name" value="Porin_dom_sf"/>
</dbReference>
<proteinExistence type="predicted"/>
<dbReference type="EMBL" id="JAQSIP010000001">
    <property type="protein sequence ID" value="MDD0837092.1"/>
    <property type="molecule type" value="Genomic_DNA"/>
</dbReference>
<dbReference type="SUPFAM" id="SSF56935">
    <property type="entry name" value="Porins"/>
    <property type="match status" value="1"/>
</dbReference>
<keyword evidence="3" id="KW-0813">Transport</keyword>
<comment type="subunit">
    <text evidence="2">Homotrimer.</text>
</comment>
<comment type="caution">
    <text evidence="13">The sequence shown here is derived from an EMBL/GenBank/DDBJ whole genome shotgun (WGS) entry which is preliminary data.</text>
</comment>
<gene>
    <name evidence="13" type="ORF">PSQ40_00765</name>
</gene>
<accession>A0ABT5MT97</accession>
<evidence type="ECO:0000256" key="2">
    <source>
        <dbReference type="ARBA" id="ARBA00011233"/>
    </source>
</evidence>
<keyword evidence="7" id="KW-0406">Ion transport</keyword>
<dbReference type="PANTHER" id="PTHR34501">
    <property type="entry name" value="PROTEIN YDDL-RELATED"/>
    <property type="match status" value="1"/>
</dbReference>
<evidence type="ECO:0000313" key="14">
    <source>
        <dbReference type="Proteomes" id="UP001528673"/>
    </source>
</evidence>
<evidence type="ECO:0000256" key="4">
    <source>
        <dbReference type="ARBA" id="ARBA00022452"/>
    </source>
</evidence>
<dbReference type="RefSeq" id="WP_273947947.1">
    <property type="nucleotide sequence ID" value="NZ_JAQSIP010000001.1"/>
</dbReference>
<feature type="chain" id="PRO_5047216455" evidence="11">
    <location>
        <begin position="31"/>
        <end position="364"/>
    </location>
</feature>
<evidence type="ECO:0000256" key="11">
    <source>
        <dbReference type="SAM" id="SignalP"/>
    </source>
</evidence>
<keyword evidence="10" id="KW-0998">Cell outer membrane</keyword>
<evidence type="ECO:0000256" key="1">
    <source>
        <dbReference type="ARBA" id="ARBA00004571"/>
    </source>
</evidence>
<keyword evidence="4" id="KW-1134">Transmembrane beta strand</keyword>
<organism evidence="13 14">
    <name type="scientific">Curvibacter cyanobacteriorum</name>
    <dbReference type="NCBI Taxonomy" id="3026422"/>
    <lineage>
        <taxon>Bacteria</taxon>
        <taxon>Pseudomonadati</taxon>
        <taxon>Pseudomonadota</taxon>
        <taxon>Betaproteobacteria</taxon>
        <taxon>Burkholderiales</taxon>
        <taxon>Comamonadaceae</taxon>
        <taxon>Curvibacter</taxon>
    </lineage>
</organism>
<reference evidence="13 14" key="1">
    <citation type="submission" date="2023-02" db="EMBL/GenBank/DDBJ databases">
        <title>Bacterial whole genomic sequence of Curvibacter sp. HBC61.</title>
        <authorList>
            <person name="Le V."/>
            <person name="Ko S.-R."/>
            <person name="Ahn C.-Y."/>
            <person name="Oh H.-M."/>
        </authorList>
    </citation>
    <scope>NUCLEOTIDE SEQUENCE [LARGE SCALE GENOMIC DNA]</scope>
    <source>
        <strain evidence="13 14">HBC61</strain>
    </source>
</reference>
<keyword evidence="9" id="KW-0472">Membrane</keyword>
<evidence type="ECO:0000313" key="13">
    <source>
        <dbReference type="EMBL" id="MDD0837092.1"/>
    </source>
</evidence>
<dbReference type="PANTHER" id="PTHR34501:SF9">
    <property type="entry name" value="MAJOR OUTER MEMBRANE PROTEIN P.IA"/>
    <property type="match status" value="1"/>
</dbReference>
<evidence type="ECO:0000256" key="9">
    <source>
        <dbReference type="ARBA" id="ARBA00023136"/>
    </source>
</evidence>
<evidence type="ECO:0000256" key="3">
    <source>
        <dbReference type="ARBA" id="ARBA00022448"/>
    </source>
</evidence>
<protein>
    <submittedName>
        <fullName evidence="13">Porin</fullName>
    </submittedName>
</protein>
<name>A0ABT5MT97_9BURK</name>
<sequence>MKNKNGVPSWAIRTLPALLMGLLASGHGLAQSSAVVYGIMDAGVRSTSGMSPANVRSVGNASMINSGINTTSRLGYRGTEDLGGGLQALFFLESGLNINSGATSSSTKFFDRGAYTGLKGGFGTLTIGRQNTLLADAVSPVDPLATRFASLNSNVAISALSAHQLGTEYGASGSSTGSYRLDNSLKYAYGFGKTTARVMHAFGNQSDSNSKLSSTGVSIDYRGADWQGVLAYTEFKTVTGLSLKGYVSGVAVPVGAGSLKLTYSGHTANTTATAKTRNQVLGLGGTWPLTPQIDLVVGHYQVNRSRSAAADDGYNRTIAFLEYKLSKRSLVYLEADSTRWKKDYLGAGLDGRSTGLSLGMKHSF</sequence>
<evidence type="ECO:0000256" key="7">
    <source>
        <dbReference type="ARBA" id="ARBA00023065"/>
    </source>
</evidence>